<name>A0A158CI99_9BURK</name>
<keyword evidence="2" id="KW-1185">Reference proteome</keyword>
<dbReference type="AlphaFoldDB" id="A0A158CI99"/>
<gene>
    <name evidence="1" type="ORF">AWB79_05428</name>
</gene>
<sequence>MGNSYQGRYCGVCEHELPHGYFSLSKRSQTVTGSEPGVVLVSDDEGLTDFCSQGCAEYAEAAISSTLSSPYPGPGQTVPCSLCLRPVDRTSPHVSVSMSEFEDASEPWLVSARVVDERELAVYCHGCAEPRLASMSFDESELGVGA</sequence>
<dbReference type="OrthoDB" id="9133370at2"/>
<accession>A0A158CI99</accession>
<organism evidence="1 2">
    <name type="scientific">Caballeronia hypogeia</name>
    <dbReference type="NCBI Taxonomy" id="1777140"/>
    <lineage>
        <taxon>Bacteria</taxon>
        <taxon>Pseudomonadati</taxon>
        <taxon>Pseudomonadota</taxon>
        <taxon>Betaproteobacteria</taxon>
        <taxon>Burkholderiales</taxon>
        <taxon>Burkholderiaceae</taxon>
        <taxon>Caballeronia</taxon>
    </lineage>
</organism>
<comment type="caution">
    <text evidence="1">The sequence shown here is derived from an EMBL/GenBank/DDBJ whole genome shotgun (WGS) entry which is preliminary data.</text>
</comment>
<dbReference type="STRING" id="1777140.AWB79_05428"/>
<protein>
    <submittedName>
        <fullName evidence="1">Uncharacterized protein</fullName>
    </submittedName>
</protein>
<evidence type="ECO:0000313" key="1">
    <source>
        <dbReference type="EMBL" id="SAK82093.1"/>
    </source>
</evidence>
<proteinExistence type="predicted"/>
<evidence type="ECO:0000313" key="2">
    <source>
        <dbReference type="Proteomes" id="UP000054851"/>
    </source>
</evidence>
<dbReference type="Proteomes" id="UP000054851">
    <property type="component" value="Unassembled WGS sequence"/>
</dbReference>
<reference evidence="1" key="1">
    <citation type="submission" date="2016-01" db="EMBL/GenBank/DDBJ databases">
        <authorList>
            <person name="Peeters C."/>
        </authorList>
    </citation>
    <scope>NUCLEOTIDE SEQUENCE</scope>
    <source>
        <strain evidence="1">LMG 29322</strain>
    </source>
</reference>
<dbReference type="RefSeq" id="WP_157695856.1">
    <property type="nucleotide sequence ID" value="NZ_FCOA02000023.1"/>
</dbReference>
<dbReference type="EMBL" id="FCOA02000023">
    <property type="protein sequence ID" value="SAK82093.1"/>
    <property type="molecule type" value="Genomic_DNA"/>
</dbReference>